<dbReference type="EMBL" id="MHNB01000019">
    <property type="protein sequence ID" value="OGZ36875.1"/>
    <property type="molecule type" value="Genomic_DNA"/>
</dbReference>
<evidence type="ECO:0000256" key="6">
    <source>
        <dbReference type="SAM" id="Phobius"/>
    </source>
</evidence>
<dbReference type="PROSITE" id="PS00409">
    <property type="entry name" value="PROKAR_NTER_METHYL"/>
    <property type="match status" value="1"/>
</dbReference>
<dbReference type="GO" id="GO:0015628">
    <property type="term" value="P:protein secretion by the type II secretion system"/>
    <property type="evidence" value="ECO:0007669"/>
    <property type="project" value="InterPro"/>
</dbReference>
<evidence type="ECO:0000313" key="7">
    <source>
        <dbReference type="EMBL" id="OGZ36875.1"/>
    </source>
</evidence>
<dbReference type="Pfam" id="PF07963">
    <property type="entry name" value="N_methyl"/>
    <property type="match status" value="1"/>
</dbReference>
<accession>A0A1G2FFN4</accession>
<evidence type="ECO:0000256" key="1">
    <source>
        <dbReference type="ARBA" id="ARBA00004167"/>
    </source>
</evidence>
<dbReference type="PANTHER" id="PTHR30093">
    <property type="entry name" value="GENERAL SECRETION PATHWAY PROTEIN G"/>
    <property type="match status" value="1"/>
</dbReference>
<dbReference type="STRING" id="1801997.A3J64_03495"/>
<proteinExistence type="predicted"/>
<dbReference type="SUPFAM" id="SSF54523">
    <property type="entry name" value="Pili subunits"/>
    <property type="match status" value="1"/>
</dbReference>
<dbReference type="GO" id="GO:0016020">
    <property type="term" value="C:membrane"/>
    <property type="evidence" value="ECO:0007669"/>
    <property type="project" value="UniProtKB-SubCell"/>
</dbReference>
<dbReference type="Gene3D" id="3.30.700.10">
    <property type="entry name" value="Glycoprotein, Type 4 Pilin"/>
    <property type="match status" value="1"/>
</dbReference>
<dbReference type="Proteomes" id="UP000177061">
    <property type="component" value="Unassembled WGS sequence"/>
</dbReference>
<keyword evidence="3 6" id="KW-0812">Transmembrane</keyword>
<sequence length="62" mass="6931">MNIPKTKGFTLIELLVVIAIIGLLASIVLVALNSARGKARDAKRRTELKQLQIALEMYYDDM</sequence>
<dbReference type="InterPro" id="IPR012902">
    <property type="entry name" value="N_methyl_site"/>
</dbReference>
<evidence type="ECO:0000256" key="5">
    <source>
        <dbReference type="ARBA" id="ARBA00023136"/>
    </source>
</evidence>
<evidence type="ECO:0000256" key="3">
    <source>
        <dbReference type="ARBA" id="ARBA00022692"/>
    </source>
</evidence>
<gene>
    <name evidence="7" type="ORF">A3J64_03495</name>
</gene>
<comment type="caution">
    <text evidence="7">The sequence shown here is derived from an EMBL/GenBank/DDBJ whole genome shotgun (WGS) entry which is preliminary data.</text>
</comment>
<dbReference type="GO" id="GO:0015627">
    <property type="term" value="C:type II protein secretion system complex"/>
    <property type="evidence" value="ECO:0007669"/>
    <property type="project" value="InterPro"/>
</dbReference>
<evidence type="ECO:0000256" key="2">
    <source>
        <dbReference type="ARBA" id="ARBA00022481"/>
    </source>
</evidence>
<keyword evidence="5 6" id="KW-0472">Membrane</keyword>
<protein>
    <recommendedName>
        <fullName evidence="9">Type II secretion system protein GspG C-terminal domain-containing protein</fullName>
    </recommendedName>
</protein>
<organism evidence="7 8">
    <name type="scientific">Candidatus Portnoybacteria bacterium RIFCSPHIGHO2_12_FULL_38_9</name>
    <dbReference type="NCBI Taxonomy" id="1801997"/>
    <lineage>
        <taxon>Bacteria</taxon>
        <taxon>Candidatus Portnoyibacteriota</taxon>
    </lineage>
</organism>
<dbReference type="PRINTS" id="PR00813">
    <property type="entry name" value="BCTERIALGSPG"/>
</dbReference>
<reference evidence="7 8" key="1">
    <citation type="journal article" date="2016" name="Nat. Commun.">
        <title>Thousands of microbial genomes shed light on interconnected biogeochemical processes in an aquifer system.</title>
        <authorList>
            <person name="Anantharaman K."/>
            <person name="Brown C.T."/>
            <person name="Hug L.A."/>
            <person name="Sharon I."/>
            <person name="Castelle C.J."/>
            <person name="Probst A.J."/>
            <person name="Thomas B.C."/>
            <person name="Singh A."/>
            <person name="Wilkins M.J."/>
            <person name="Karaoz U."/>
            <person name="Brodie E.L."/>
            <person name="Williams K.H."/>
            <person name="Hubbard S.S."/>
            <person name="Banfield J.F."/>
        </authorList>
    </citation>
    <scope>NUCLEOTIDE SEQUENCE [LARGE SCALE GENOMIC DNA]</scope>
</reference>
<keyword evidence="2" id="KW-0488">Methylation</keyword>
<keyword evidence="4 6" id="KW-1133">Transmembrane helix</keyword>
<dbReference type="AlphaFoldDB" id="A0A1G2FFN4"/>
<name>A0A1G2FFN4_9BACT</name>
<feature type="transmembrane region" description="Helical" evidence="6">
    <location>
        <begin position="12"/>
        <end position="35"/>
    </location>
</feature>
<evidence type="ECO:0008006" key="9">
    <source>
        <dbReference type="Google" id="ProtNLM"/>
    </source>
</evidence>
<dbReference type="PANTHER" id="PTHR30093:SF44">
    <property type="entry name" value="TYPE II SECRETION SYSTEM CORE PROTEIN G"/>
    <property type="match status" value="1"/>
</dbReference>
<evidence type="ECO:0000256" key="4">
    <source>
        <dbReference type="ARBA" id="ARBA00022989"/>
    </source>
</evidence>
<evidence type="ECO:0000313" key="8">
    <source>
        <dbReference type="Proteomes" id="UP000177061"/>
    </source>
</evidence>
<comment type="subcellular location">
    <subcellularLocation>
        <location evidence="1">Membrane</location>
        <topology evidence="1">Single-pass membrane protein</topology>
    </subcellularLocation>
</comment>
<dbReference type="NCBIfam" id="TIGR02532">
    <property type="entry name" value="IV_pilin_GFxxxE"/>
    <property type="match status" value="1"/>
</dbReference>
<dbReference type="InterPro" id="IPR000983">
    <property type="entry name" value="Bac_GSPG_pilin"/>
</dbReference>
<dbReference type="InterPro" id="IPR045584">
    <property type="entry name" value="Pilin-like"/>
</dbReference>